<comment type="subcellular location">
    <subcellularLocation>
        <location evidence="1">Membrane</location>
        <topology evidence="1">Multi-pass membrane protein</topology>
    </subcellularLocation>
</comment>
<feature type="transmembrane region" description="Helical" evidence="6">
    <location>
        <begin position="109"/>
        <end position="128"/>
    </location>
</feature>
<name>A0A9D1SQ05_9CLOT</name>
<dbReference type="InterPro" id="IPR038330">
    <property type="entry name" value="TspO/MBR-related_sf"/>
</dbReference>
<evidence type="ECO:0000256" key="1">
    <source>
        <dbReference type="ARBA" id="ARBA00004141"/>
    </source>
</evidence>
<organism evidence="7 8">
    <name type="scientific">Candidatus Limenecus avicola</name>
    <dbReference type="NCBI Taxonomy" id="2840847"/>
    <lineage>
        <taxon>Bacteria</taxon>
        <taxon>Bacillati</taxon>
        <taxon>Bacillota</taxon>
        <taxon>Clostridia</taxon>
        <taxon>Eubacteriales</taxon>
        <taxon>Clostridiaceae</taxon>
        <taxon>Clostridiaceae incertae sedis</taxon>
        <taxon>Candidatus Limenecus</taxon>
    </lineage>
</organism>
<accession>A0A9D1SQ05</accession>
<comment type="similarity">
    <text evidence="2">Belongs to the TspO/BZRP family.</text>
</comment>
<dbReference type="InterPro" id="IPR004307">
    <property type="entry name" value="TspO_MBR"/>
</dbReference>
<feature type="transmembrane region" description="Helical" evidence="6">
    <location>
        <begin position="56"/>
        <end position="74"/>
    </location>
</feature>
<comment type="caution">
    <text evidence="7">The sequence shown here is derived from an EMBL/GenBank/DDBJ whole genome shotgun (WGS) entry which is preliminary data.</text>
</comment>
<reference evidence="7" key="2">
    <citation type="journal article" date="2021" name="PeerJ">
        <title>Extensive microbial diversity within the chicken gut microbiome revealed by metagenomics and culture.</title>
        <authorList>
            <person name="Gilroy R."/>
            <person name="Ravi A."/>
            <person name="Getino M."/>
            <person name="Pursley I."/>
            <person name="Horton D.L."/>
            <person name="Alikhan N.F."/>
            <person name="Baker D."/>
            <person name="Gharbi K."/>
            <person name="Hall N."/>
            <person name="Watson M."/>
            <person name="Adriaenssens E.M."/>
            <person name="Foster-Nyarko E."/>
            <person name="Jarju S."/>
            <person name="Secka A."/>
            <person name="Antonio M."/>
            <person name="Oren A."/>
            <person name="Chaudhuri R.R."/>
            <person name="La Ragione R."/>
            <person name="Hildebrand F."/>
            <person name="Pallen M.J."/>
        </authorList>
    </citation>
    <scope>NUCLEOTIDE SEQUENCE</scope>
    <source>
        <strain evidence="7">CHK154-7741</strain>
    </source>
</reference>
<dbReference type="PANTHER" id="PTHR10057:SF0">
    <property type="entry name" value="TRANSLOCATOR PROTEIN"/>
    <property type="match status" value="1"/>
</dbReference>
<dbReference type="PANTHER" id="PTHR10057">
    <property type="entry name" value="PERIPHERAL-TYPE BENZODIAZEPINE RECEPTOR"/>
    <property type="match status" value="1"/>
</dbReference>
<evidence type="ECO:0000256" key="3">
    <source>
        <dbReference type="ARBA" id="ARBA00022692"/>
    </source>
</evidence>
<sequence>MKKPADTKFYKNLNKPPFQPPAWLFAPVWTIIYILLFISLVFLIKAPFHPLKPVAYILFSLQMILNVSWMPVFFKKQKICAAFAISVLLFFCIIAMIIVYYPISFYASILLIPYLFWSAYASAINLYICEMN</sequence>
<evidence type="ECO:0000256" key="2">
    <source>
        <dbReference type="ARBA" id="ARBA00007524"/>
    </source>
</evidence>
<protein>
    <submittedName>
        <fullName evidence="7">Tryptophan-rich sensory protein</fullName>
    </submittedName>
</protein>
<feature type="transmembrane region" description="Helical" evidence="6">
    <location>
        <begin position="81"/>
        <end position="103"/>
    </location>
</feature>
<dbReference type="FunFam" id="1.20.1260.100:FF:000001">
    <property type="entry name" value="translocator protein 2"/>
    <property type="match status" value="1"/>
</dbReference>
<dbReference type="PIRSF" id="PIRSF005859">
    <property type="entry name" value="PBR"/>
    <property type="match status" value="1"/>
</dbReference>
<evidence type="ECO:0000256" key="5">
    <source>
        <dbReference type="ARBA" id="ARBA00023136"/>
    </source>
</evidence>
<dbReference type="AlphaFoldDB" id="A0A9D1SQ05"/>
<evidence type="ECO:0000256" key="4">
    <source>
        <dbReference type="ARBA" id="ARBA00022989"/>
    </source>
</evidence>
<keyword evidence="4 6" id="KW-1133">Transmembrane helix</keyword>
<dbReference type="GO" id="GO:0033013">
    <property type="term" value="P:tetrapyrrole metabolic process"/>
    <property type="evidence" value="ECO:0007669"/>
    <property type="project" value="UniProtKB-ARBA"/>
</dbReference>
<evidence type="ECO:0000313" key="8">
    <source>
        <dbReference type="Proteomes" id="UP000886748"/>
    </source>
</evidence>
<gene>
    <name evidence="7" type="ORF">IAD26_00080</name>
</gene>
<reference evidence="7" key="1">
    <citation type="submission" date="2020-10" db="EMBL/GenBank/DDBJ databases">
        <authorList>
            <person name="Gilroy R."/>
        </authorList>
    </citation>
    <scope>NUCLEOTIDE SEQUENCE</scope>
    <source>
        <strain evidence="7">CHK154-7741</strain>
    </source>
</reference>
<dbReference type="Proteomes" id="UP000886748">
    <property type="component" value="Unassembled WGS sequence"/>
</dbReference>
<keyword evidence="3 6" id="KW-0812">Transmembrane</keyword>
<dbReference type="Gene3D" id="1.20.1260.100">
    <property type="entry name" value="TspO/MBR protein"/>
    <property type="match status" value="1"/>
</dbReference>
<proteinExistence type="inferred from homology"/>
<dbReference type="CDD" id="cd15904">
    <property type="entry name" value="TSPO_MBR"/>
    <property type="match status" value="1"/>
</dbReference>
<feature type="transmembrane region" description="Helical" evidence="6">
    <location>
        <begin position="21"/>
        <end position="44"/>
    </location>
</feature>
<evidence type="ECO:0000256" key="6">
    <source>
        <dbReference type="SAM" id="Phobius"/>
    </source>
</evidence>
<keyword evidence="5 6" id="KW-0472">Membrane</keyword>
<evidence type="ECO:0000313" key="7">
    <source>
        <dbReference type="EMBL" id="HIU91508.1"/>
    </source>
</evidence>
<dbReference type="Pfam" id="PF03073">
    <property type="entry name" value="TspO_MBR"/>
    <property type="match status" value="1"/>
</dbReference>
<dbReference type="EMBL" id="DVOD01000001">
    <property type="protein sequence ID" value="HIU91508.1"/>
    <property type="molecule type" value="Genomic_DNA"/>
</dbReference>
<dbReference type="GO" id="GO:0016020">
    <property type="term" value="C:membrane"/>
    <property type="evidence" value="ECO:0007669"/>
    <property type="project" value="UniProtKB-SubCell"/>
</dbReference>